<evidence type="ECO:0000313" key="3">
    <source>
        <dbReference type="Proteomes" id="UP000293562"/>
    </source>
</evidence>
<dbReference type="InterPro" id="IPR027823">
    <property type="entry name" value="DUF4468"/>
</dbReference>
<dbReference type="EMBL" id="SHKN01000002">
    <property type="protein sequence ID" value="RZT93419.1"/>
    <property type="molecule type" value="Genomic_DNA"/>
</dbReference>
<name>A0A4V2FS92_9BACT</name>
<dbReference type="OrthoDB" id="952829at2"/>
<accession>A0A4V2FS92</accession>
<comment type="caution">
    <text evidence="2">The sequence shown here is derived from an EMBL/GenBank/DDBJ whole genome shotgun (WGS) entry which is preliminary data.</text>
</comment>
<sequence>MITILLNLLFVFSLFVNGYSQKYNLPIDSNGNIVFKEVINSNLSKSKLYSNAQEWIAKTFGDYKKVIQFEDEVNGKLILKGVNNVKHFVEVHIAGIHIINRETIKFTLTIECKENRYRYIMDNIVVSLHNDGETWDSSIFERINDIKSSKNKIERLNQELEDLKKIDTSSYKRKQLKRYHCDVSNIEKQIKYATSGIESNTKFIDSELEAINTILPSLKIAMSKKDDF</sequence>
<dbReference type="AlphaFoldDB" id="A0A4V2FS92"/>
<dbReference type="Proteomes" id="UP000293562">
    <property type="component" value="Unassembled WGS sequence"/>
</dbReference>
<dbReference type="RefSeq" id="WP_130307976.1">
    <property type="nucleotide sequence ID" value="NZ_SHKN01000002.1"/>
</dbReference>
<organism evidence="2 3">
    <name type="scientific">Ancylomarina subtilis</name>
    <dbReference type="NCBI Taxonomy" id="1639035"/>
    <lineage>
        <taxon>Bacteria</taxon>
        <taxon>Pseudomonadati</taxon>
        <taxon>Bacteroidota</taxon>
        <taxon>Bacteroidia</taxon>
        <taxon>Marinilabiliales</taxon>
        <taxon>Marinifilaceae</taxon>
        <taxon>Ancylomarina</taxon>
    </lineage>
</organism>
<feature type="domain" description="DUF4468" evidence="1">
    <location>
        <begin position="37"/>
        <end position="125"/>
    </location>
</feature>
<dbReference type="Gene3D" id="3.30.530.80">
    <property type="match status" value="1"/>
</dbReference>
<reference evidence="2 3" key="1">
    <citation type="submission" date="2019-02" db="EMBL/GenBank/DDBJ databases">
        <title>Genomic Encyclopedia of Type Strains, Phase IV (KMG-IV): sequencing the most valuable type-strain genomes for metagenomic binning, comparative biology and taxonomic classification.</title>
        <authorList>
            <person name="Goeker M."/>
        </authorList>
    </citation>
    <scope>NUCLEOTIDE SEQUENCE [LARGE SCALE GENOMIC DNA]</scope>
    <source>
        <strain evidence="2 3">DSM 28825</strain>
    </source>
</reference>
<dbReference type="Pfam" id="PF14730">
    <property type="entry name" value="DUF4468"/>
    <property type="match status" value="1"/>
</dbReference>
<keyword evidence="3" id="KW-1185">Reference proteome</keyword>
<protein>
    <submittedName>
        <fullName evidence="2">Uncharacterized protein with TBP-like fold DUF4468</fullName>
    </submittedName>
</protein>
<proteinExistence type="predicted"/>
<evidence type="ECO:0000313" key="2">
    <source>
        <dbReference type="EMBL" id="RZT93419.1"/>
    </source>
</evidence>
<gene>
    <name evidence="2" type="ORF">EV201_2581</name>
</gene>
<evidence type="ECO:0000259" key="1">
    <source>
        <dbReference type="Pfam" id="PF14730"/>
    </source>
</evidence>